<keyword evidence="2" id="KW-1133">Transmembrane helix</keyword>
<proteinExistence type="predicted"/>
<gene>
    <name evidence="3" type="ORF">DPMN_134752</name>
</gene>
<feature type="transmembrane region" description="Helical" evidence="2">
    <location>
        <begin position="70"/>
        <end position="91"/>
    </location>
</feature>
<feature type="region of interest" description="Disordered" evidence="1">
    <location>
        <begin position="210"/>
        <end position="243"/>
    </location>
</feature>
<dbReference type="EMBL" id="JAIWYP010000006">
    <property type="protein sequence ID" value="KAH3806431.1"/>
    <property type="molecule type" value="Genomic_DNA"/>
</dbReference>
<evidence type="ECO:0000256" key="1">
    <source>
        <dbReference type="SAM" id="MobiDB-lite"/>
    </source>
</evidence>
<keyword evidence="2" id="KW-0812">Transmembrane</keyword>
<dbReference type="Proteomes" id="UP000828390">
    <property type="component" value="Unassembled WGS sequence"/>
</dbReference>
<keyword evidence="2" id="KW-0472">Membrane</keyword>
<accession>A0A9D4FXW4</accession>
<organism evidence="3 4">
    <name type="scientific">Dreissena polymorpha</name>
    <name type="common">Zebra mussel</name>
    <name type="synonym">Mytilus polymorpha</name>
    <dbReference type="NCBI Taxonomy" id="45954"/>
    <lineage>
        <taxon>Eukaryota</taxon>
        <taxon>Metazoa</taxon>
        <taxon>Spiralia</taxon>
        <taxon>Lophotrochozoa</taxon>
        <taxon>Mollusca</taxon>
        <taxon>Bivalvia</taxon>
        <taxon>Autobranchia</taxon>
        <taxon>Heteroconchia</taxon>
        <taxon>Euheterodonta</taxon>
        <taxon>Imparidentia</taxon>
        <taxon>Neoheterodontei</taxon>
        <taxon>Myida</taxon>
        <taxon>Dreissenoidea</taxon>
        <taxon>Dreissenidae</taxon>
        <taxon>Dreissena</taxon>
    </lineage>
</organism>
<feature type="region of interest" description="Disordered" evidence="1">
    <location>
        <begin position="161"/>
        <end position="188"/>
    </location>
</feature>
<comment type="caution">
    <text evidence="3">The sequence shown here is derived from an EMBL/GenBank/DDBJ whole genome shotgun (WGS) entry which is preliminary data.</text>
</comment>
<name>A0A9D4FXW4_DREPO</name>
<evidence type="ECO:0000313" key="3">
    <source>
        <dbReference type="EMBL" id="KAH3806431.1"/>
    </source>
</evidence>
<evidence type="ECO:0000313" key="4">
    <source>
        <dbReference type="Proteomes" id="UP000828390"/>
    </source>
</evidence>
<evidence type="ECO:0000256" key="2">
    <source>
        <dbReference type="SAM" id="Phobius"/>
    </source>
</evidence>
<dbReference type="AlphaFoldDB" id="A0A9D4FXW4"/>
<reference evidence="3" key="1">
    <citation type="journal article" date="2019" name="bioRxiv">
        <title>The Genome of the Zebra Mussel, Dreissena polymorpha: A Resource for Invasive Species Research.</title>
        <authorList>
            <person name="McCartney M.A."/>
            <person name="Auch B."/>
            <person name="Kono T."/>
            <person name="Mallez S."/>
            <person name="Zhang Y."/>
            <person name="Obille A."/>
            <person name="Becker A."/>
            <person name="Abrahante J.E."/>
            <person name="Garbe J."/>
            <person name="Badalamenti J.P."/>
            <person name="Herman A."/>
            <person name="Mangelson H."/>
            <person name="Liachko I."/>
            <person name="Sullivan S."/>
            <person name="Sone E.D."/>
            <person name="Koren S."/>
            <person name="Silverstein K.A.T."/>
            <person name="Beckman K.B."/>
            <person name="Gohl D.M."/>
        </authorList>
    </citation>
    <scope>NUCLEOTIDE SEQUENCE</scope>
    <source>
        <strain evidence="3">Duluth1</strain>
        <tissue evidence="3">Whole animal</tissue>
    </source>
</reference>
<reference evidence="3" key="2">
    <citation type="submission" date="2020-11" db="EMBL/GenBank/DDBJ databases">
        <authorList>
            <person name="McCartney M.A."/>
            <person name="Auch B."/>
            <person name="Kono T."/>
            <person name="Mallez S."/>
            <person name="Becker A."/>
            <person name="Gohl D.M."/>
            <person name="Silverstein K.A.T."/>
            <person name="Koren S."/>
            <person name="Bechman K.B."/>
            <person name="Herman A."/>
            <person name="Abrahante J.E."/>
            <person name="Garbe J."/>
        </authorList>
    </citation>
    <scope>NUCLEOTIDE SEQUENCE</scope>
    <source>
        <strain evidence="3">Duluth1</strain>
        <tissue evidence="3">Whole animal</tissue>
    </source>
</reference>
<feature type="compositionally biased region" description="Acidic residues" evidence="1">
    <location>
        <begin position="227"/>
        <end position="243"/>
    </location>
</feature>
<keyword evidence="4" id="KW-1185">Reference proteome</keyword>
<protein>
    <submittedName>
        <fullName evidence="3">Uncharacterized protein</fullName>
    </submittedName>
</protein>
<sequence>MTPIIRPAASGFSEYQPFSSGWSECGDNLWTISRFPEPSITNQRKTASSDNKQTPSLCTVPFDIVGMTSFFVVVGNCCFFVVVFFVVVVVVKKLYSCQDNLLWEIMIKRWKSVSLNNPEINSNKLKNKAEMDVRRDVSAEKPVTGPVNTDRHRFAKYENTTESGTSGIGGVVAEKGDNPRSNQKKAWKSSNLAWGKRCRLSHPAEIEFMSSTRMDKLVRKINHRTNDEEEEEEQSDDDNEEEE</sequence>